<keyword evidence="1" id="KW-0067">ATP-binding</keyword>
<dbReference type="EMBL" id="CP012643">
    <property type="protein sequence ID" value="ALI99558.1"/>
    <property type="molecule type" value="Genomic_DNA"/>
</dbReference>
<dbReference type="STRING" id="512763.DC20_11960"/>
<evidence type="ECO:0000313" key="2">
    <source>
        <dbReference type="Proteomes" id="UP000061382"/>
    </source>
</evidence>
<dbReference type="KEGG" id="rti:DC20_11960"/>
<reference evidence="1 2" key="1">
    <citation type="submission" date="2015-08" db="EMBL/GenBank/DDBJ databases">
        <title>Complete genome sequence of Rufibacter tibetensis strain 1351t, a radiation-resistant bacterium from tibet plateau.</title>
        <authorList>
            <person name="Dai J."/>
        </authorList>
    </citation>
    <scope>NUCLEOTIDE SEQUENCE [LARGE SCALE GENOMIC DNA]</scope>
    <source>
        <strain evidence="1 2">1351</strain>
    </source>
</reference>
<dbReference type="AlphaFoldDB" id="A0A0P0CQB1"/>
<keyword evidence="1" id="KW-0378">Hydrolase</keyword>
<keyword evidence="1" id="KW-0547">Nucleotide-binding</keyword>
<dbReference type="GO" id="GO:0004386">
    <property type="term" value="F:helicase activity"/>
    <property type="evidence" value="ECO:0007669"/>
    <property type="project" value="UniProtKB-KW"/>
</dbReference>
<dbReference type="GO" id="GO:0004527">
    <property type="term" value="F:exonuclease activity"/>
    <property type="evidence" value="ECO:0007669"/>
    <property type="project" value="UniProtKB-KW"/>
</dbReference>
<organism evidence="1 2">
    <name type="scientific">Rufibacter tibetensis</name>
    <dbReference type="NCBI Taxonomy" id="512763"/>
    <lineage>
        <taxon>Bacteria</taxon>
        <taxon>Pseudomonadati</taxon>
        <taxon>Bacteroidota</taxon>
        <taxon>Cytophagia</taxon>
        <taxon>Cytophagales</taxon>
        <taxon>Hymenobacteraceae</taxon>
        <taxon>Rufibacter</taxon>
    </lineage>
</organism>
<keyword evidence="1" id="KW-0347">Helicase</keyword>
<dbReference type="Pfam" id="PF11306">
    <property type="entry name" value="DUF3108"/>
    <property type="match status" value="1"/>
</dbReference>
<evidence type="ECO:0000313" key="1">
    <source>
        <dbReference type="EMBL" id="ALI99558.1"/>
    </source>
</evidence>
<dbReference type="Proteomes" id="UP000061382">
    <property type="component" value="Chromosome"/>
</dbReference>
<proteinExistence type="predicted"/>
<sequence length="269" mass="30930">MRVKYQLLLIVPLLGLVLSGFALNDTFRTVKNNSFAPGEVLQYKVHYGVINAGEATIHVSNNIQRINNRPCYQTSVSGRTLGSFDFFHRIRDTWTSYIDTSSMLPLRFHRNIEEGRYRRKETTDFNHQNNTVVVNDSRDEKKNQVFKVPDNAQDMISGFYYLRTLDLGSFKPGQTVRMQGFLGDEVFDMTVTYRGKTTVETKAGKIRAHRLVPKMPKNRLFSGEDAISVYFSDDENKIPVLFQAEMFVGSVKVDLYKYNGLQSRLNIVK</sequence>
<name>A0A0P0CQB1_9BACT</name>
<dbReference type="PATRIC" id="fig|512763.3.peg.2622"/>
<accession>A0A0P0CQB1</accession>
<dbReference type="OrthoDB" id="9808473at2"/>
<keyword evidence="2" id="KW-1185">Reference proteome</keyword>
<keyword evidence="1" id="KW-0540">Nuclease</keyword>
<protein>
    <submittedName>
        <fullName evidence="1">ATP-dependent exodnase (Exonuclease V) alpha subunit-helicase superfamily I member</fullName>
    </submittedName>
</protein>
<dbReference type="InterPro" id="IPR021457">
    <property type="entry name" value="DUF3108"/>
</dbReference>
<keyword evidence="1" id="KW-0269">Exonuclease</keyword>
<gene>
    <name evidence="1" type="ORF">DC20_11960</name>
</gene>